<dbReference type="InterPro" id="IPR000182">
    <property type="entry name" value="GNAT_dom"/>
</dbReference>
<protein>
    <submittedName>
        <fullName evidence="4">GNAT family N-acetyltransferase</fullName>
        <ecNumber evidence="4">2.3.1.-</ecNumber>
    </submittedName>
</protein>
<dbReference type="PANTHER" id="PTHR43800">
    <property type="entry name" value="PEPTIDYL-LYSINE N-ACETYLTRANSFERASE YJAB"/>
    <property type="match status" value="1"/>
</dbReference>
<accession>A0AAW8SXB6</accession>
<dbReference type="AlphaFoldDB" id="A0AAW8SXB6"/>
<proteinExistence type="predicted"/>
<evidence type="ECO:0000313" key="4">
    <source>
        <dbReference type="EMBL" id="MDT2538434.1"/>
    </source>
</evidence>
<dbReference type="RefSeq" id="WP_010743702.1">
    <property type="nucleotide sequence ID" value="NZ_BAAAXM010000014.1"/>
</dbReference>
<dbReference type="PANTHER" id="PTHR43800:SF1">
    <property type="entry name" value="PEPTIDYL-LYSINE N-ACETYLTRANSFERASE YJAB"/>
    <property type="match status" value="1"/>
</dbReference>
<feature type="domain" description="N-acetyltransferase" evidence="3">
    <location>
        <begin position="3"/>
        <end position="144"/>
    </location>
</feature>
<organism evidence="4 5">
    <name type="scientific">Enterococcus raffinosus</name>
    <dbReference type="NCBI Taxonomy" id="71452"/>
    <lineage>
        <taxon>Bacteria</taxon>
        <taxon>Bacillati</taxon>
        <taxon>Bacillota</taxon>
        <taxon>Bacilli</taxon>
        <taxon>Lactobacillales</taxon>
        <taxon>Enterococcaceae</taxon>
        <taxon>Enterococcus</taxon>
    </lineage>
</organism>
<dbReference type="SUPFAM" id="SSF55729">
    <property type="entry name" value="Acyl-CoA N-acyltransferases (Nat)"/>
    <property type="match status" value="1"/>
</dbReference>
<dbReference type="PROSITE" id="PS51186">
    <property type="entry name" value="GNAT"/>
    <property type="match status" value="1"/>
</dbReference>
<dbReference type="Gene3D" id="3.40.630.30">
    <property type="match status" value="1"/>
</dbReference>
<dbReference type="EC" id="2.3.1.-" evidence="4"/>
<evidence type="ECO:0000256" key="1">
    <source>
        <dbReference type="ARBA" id="ARBA00022679"/>
    </source>
</evidence>
<dbReference type="GO" id="GO:0016747">
    <property type="term" value="F:acyltransferase activity, transferring groups other than amino-acyl groups"/>
    <property type="evidence" value="ECO:0007669"/>
    <property type="project" value="InterPro"/>
</dbReference>
<gene>
    <name evidence="4" type="ORF">P7D78_09870</name>
</gene>
<name>A0AAW8SXB6_9ENTE</name>
<reference evidence="4" key="1">
    <citation type="submission" date="2023-03" db="EMBL/GenBank/DDBJ databases">
        <authorList>
            <person name="Shen W."/>
            <person name="Cai J."/>
        </authorList>
    </citation>
    <scope>NUCLEOTIDE SEQUENCE</scope>
    <source>
        <strain evidence="4">B646-2</strain>
    </source>
</reference>
<dbReference type="EMBL" id="JARPXM010000008">
    <property type="protein sequence ID" value="MDT2538434.1"/>
    <property type="molecule type" value="Genomic_DNA"/>
</dbReference>
<evidence type="ECO:0000259" key="3">
    <source>
        <dbReference type="PROSITE" id="PS51186"/>
    </source>
</evidence>
<dbReference type="CDD" id="cd04301">
    <property type="entry name" value="NAT_SF"/>
    <property type="match status" value="1"/>
</dbReference>
<evidence type="ECO:0000256" key="2">
    <source>
        <dbReference type="ARBA" id="ARBA00023315"/>
    </source>
</evidence>
<comment type="caution">
    <text evidence="4">The sequence shown here is derived from an EMBL/GenBank/DDBJ whole genome shotgun (WGS) entry which is preliminary data.</text>
</comment>
<sequence length="144" mass="16944">MIKEFEKLPADDLDKIADIWLKSNLSAHHFIDASYWLEDNYAYVKEAFLTADIYLYYYENEIVGFLGIIDHYIAGIFLLEEFQSLGIGTQLLKKVQSEYTKLGLHVYEKNSHAVQFYLKNEFIIQKKALDINTNEIELFMEWTA</sequence>
<dbReference type="InterPro" id="IPR016181">
    <property type="entry name" value="Acyl_CoA_acyltransferase"/>
</dbReference>
<dbReference type="Proteomes" id="UP001249240">
    <property type="component" value="Unassembled WGS sequence"/>
</dbReference>
<keyword evidence="2 4" id="KW-0012">Acyltransferase</keyword>
<dbReference type="Pfam" id="PF00583">
    <property type="entry name" value="Acetyltransf_1"/>
    <property type="match status" value="1"/>
</dbReference>
<keyword evidence="1 4" id="KW-0808">Transferase</keyword>
<evidence type="ECO:0000313" key="5">
    <source>
        <dbReference type="Proteomes" id="UP001249240"/>
    </source>
</evidence>